<protein>
    <submittedName>
        <fullName evidence="2">Uncharacterized protein</fullName>
    </submittedName>
</protein>
<keyword evidence="3" id="KW-1185">Reference proteome</keyword>
<name>A0A2G9Q3X0_AQUCT</name>
<organism evidence="2 3">
    <name type="scientific">Aquarana catesbeiana</name>
    <name type="common">American bullfrog</name>
    <name type="synonym">Rana catesbeiana</name>
    <dbReference type="NCBI Taxonomy" id="8400"/>
    <lineage>
        <taxon>Eukaryota</taxon>
        <taxon>Metazoa</taxon>
        <taxon>Chordata</taxon>
        <taxon>Craniata</taxon>
        <taxon>Vertebrata</taxon>
        <taxon>Euteleostomi</taxon>
        <taxon>Amphibia</taxon>
        <taxon>Batrachia</taxon>
        <taxon>Anura</taxon>
        <taxon>Neobatrachia</taxon>
        <taxon>Ranoidea</taxon>
        <taxon>Ranidae</taxon>
        <taxon>Aquarana</taxon>
    </lineage>
</organism>
<dbReference type="EMBL" id="KZ369797">
    <property type="protein sequence ID" value="PIO09743.1"/>
    <property type="molecule type" value="Genomic_DNA"/>
</dbReference>
<evidence type="ECO:0000256" key="1">
    <source>
        <dbReference type="SAM" id="MobiDB-lite"/>
    </source>
</evidence>
<proteinExistence type="predicted"/>
<accession>A0A2G9Q3X0</accession>
<evidence type="ECO:0000313" key="2">
    <source>
        <dbReference type="EMBL" id="PIO09743.1"/>
    </source>
</evidence>
<evidence type="ECO:0000313" key="3">
    <source>
        <dbReference type="Proteomes" id="UP000228934"/>
    </source>
</evidence>
<dbReference type="AlphaFoldDB" id="A0A2G9Q3X0"/>
<dbReference type="OrthoDB" id="10638787at2759"/>
<gene>
    <name evidence="2" type="ORF">AB205_0106260</name>
</gene>
<sequence>MFQSDSEIRDPTDVLALSGSRSHVDVVPKKATVITGVGGVIPVLPTACVALLRGSKSKVREVGIADASNVLSGTDRVQLVARYEPKSSPLKPASPPEAPDSRKVLLGDSVHLGNSGEGQGTSDCVPGPGPNGFLEPRPREETKVRMISEIDNVLCDVKSHDLCSADIPSAAVVTPGPGLRSPHPVVSLASVADHSESPEAVKIDISLEEYRGLADGRSVGDGGMRVYGEQDCDSVTTCKEKECFEAPAEKANCVSVDPGTDKQGVLVTLCEAKSSVVCSSAITATSTSIVDSGLCITEERPQGEGANLIQSDSTPLAVAADSTEFLGADTFVASPEELRCCANRCSAEDE</sequence>
<feature type="region of interest" description="Disordered" evidence="1">
    <location>
        <begin position="108"/>
        <end position="137"/>
    </location>
</feature>
<dbReference type="Proteomes" id="UP000228934">
    <property type="component" value="Unassembled WGS sequence"/>
</dbReference>
<reference evidence="3" key="1">
    <citation type="journal article" date="2017" name="Nat. Commun.">
        <title>The North American bullfrog draft genome provides insight into hormonal regulation of long noncoding RNA.</title>
        <authorList>
            <person name="Hammond S.A."/>
            <person name="Warren R.L."/>
            <person name="Vandervalk B.P."/>
            <person name="Kucuk E."/>
            <person name="Khan H."/>
            <person name="Gibb E.A."/>
            <person name="Pandoh P."/>
            <person name="Kirk H."/>
            <person name="Zhao Y."/>
            <person name="Jones M."/>
            <person name="Mungall A.J."/>
            <person name="Coope R."/>
            <person name="Pleasance S."/>
            <person name="Moore R.A."/>
            <person name="Holt R.A."/>
            <person name="Round J.M."/>
            <person name="Ohora S."/>
            <person name="Walle B.V."/>
            <person name="Veldhoen N."/>
            <person name="Helbing C.C."/>
            <person name="Birol I."/>
        </authorList>
    </citation>
    <scope>NUCLEOTIDE SEQUENCE [LARGE SCALE GENOMIC DNA]</scope>
</reference>
<feature type="non-terminal residue" evidence="2">
    <location>
        <position position="350"/>
    </location>
</feature>